<dbReference type="AlphaFoldDB" id="A0A1G9JT69"/>
<dbReference type="InterPro" id="IPR059226">
    <property type="entry name" value="Choice_anch_Q_dom"/>
</dbReference>
<dbReference type="STRING" id="137658.SAMN05216186_12036"/>
<dbReference type="InterPro" id="IPR011050">
    <property type="entry name" value="Pectin_lyase_fold/virulence"/>
</dbReference>
<dbReference type="NCBIfam" id="NF041518">
    <property type="entry name" value="choice_anch_Q"/>
    <property type="match status" value="1"/>
</dbReference>
<feature type="chain" id="PRO_5011661290" evidence="1">
    <location>
        <begin position="27"/>
        <end position="454"/>
    </location>
</feature>
<feature type="signal peptide" evidence="1">
    <location>
        <begin position="1"/>
        <end position="26"/>
    </location>
</feature>
<protein>
    <submittedName>
        <fullName evidence="2">CSLREA domain-containing protein</fullName>
    </submittedName>
</protein>
<gene>
    <name evidence="2" type="ORF">SAMN05216186_12036</name>
</gene>
<evidence type="ECO:0000313" key="2">
    <source>
        <dbReference type="EMBL" id="SDL40582.1"/>
    </source>
</evidence>
<accession>A0A1G9JT69</accession>
<sequence length="454" mass="48041">MTLLHSIAAQAALVSFCLLGLPQAAAALETLRVSKAGDSLDGACDADCSLREAVVLANELPGRQRILLPAGTYTLTLPTERGDPEHDEQEVRFDEDDNQNGDLDIHGELDIIGAGLDQTVIDGTGNDRIMEIFADSTVTMRGLTLRNGYSSFYGGGIANEGDLTLRHVRLEHNSYYHPWGGGRKQGGGIANDGTLRVYYGQFDGNTASGGDSNEGFGGAIYNTGILLVRDSLFRRNHARNDDDSSGEGGAINNAGHADIARSSFVQNYAGYGGALANGGYLKMSNSTLTDNSSAWLSRNGIVQNGGTRAGGVGPMYLIHVTIAGNRNYGLVNNGDLVIRNSLISGNYHDDEATYYNCENRGRYKAIGLLLGTGPGDCMGDYFVENEATFTQVLFPLADNGGLTPTFALRPGSPALDAAIGSCSDHDQRWVPRPQDGDGDGVAICDLGAYEAAAP</sequence>
<evidence type="ECO:0000256" key="1">
    <source>
        <dbReference type="SAM" id="SignalP"/>
    </source>
</evidence>
<keyword evidence="1" id="KW-0732">Signal</keyword>
<dbReference type="OrthoDB" id="6772040at2"/>
<name>A0A1G9JT69_9PSED</name>
<dbReference type="Proteomes" id="UP000198706">
    <property type="component" value="Unassembled WGS sequence"/>
</dbReference>
<dbReference type="RefSeq" id="WP_084335589.1">
    <property type="nucleotide sequence ID" value="NZ_FNFD01000020.1"/>
</dbReference>
<dbReference type="SUPFAM" id="SSF51126">
    <property type="entry name" value="Pectin lyase-like"/>
    <property type="match status" value="1"/>
</dbReference>
<organism evidence="2 3">
    <name type="scientific">Pseudomonas indica</name>
    <dbReference type="NCBI Taxonomy" id="137658"/>
    <lineage>
        <taxon>Bacteria</taxon>
        <taxon>Pseudomonadati</taxon>
        <taxon>Pseudomonadota</taxon>
        <taxon>Gammaproteobacteria</taxon>
        <taxon>Pseudomonadales</taxon>
        <taxon>Pseudomonadaceae</taxon>
        <taxon>Pseudomonas</taxon>
    </lineage>
</organism>
<proteinExistence type="predicted"/>
<dbReference type="EMBL" id="FNFD01000020">
    <property type="protein sequence ID" value="SDL40582.1"/>
    <property type="molecule type" value="Genomic_DNA"/>
</dbReference>
<keyword evidence="3" id="KW-1185">Reference proteome</keyword>
<evidence type="ECO:0000313" key="3">
    <source>
        <dbReference type="Proteomes" id="UP000198706"/>
    </source>
</evidence>
<reference evidence="2 3" key="1">
    <citation type="submission" date="2016-10" db="EMBL/GenBank/DDBJ databases">
        <authorList>
            <person name="de Groot N.N."/>
        </authorList>
    </citation>
    <scope>NUCLEOTIDE SEQUENCE [LARGE SCALE GENOMIC DNA]</scope>
    <source>
        <strain evidence="2 3">JCM 21544</strain>
    </source>
</reference>